<evidence type="ECO:0000313" key="14">
    <source>
        <dbReference type="EMBL" id="ANO51135.1"/>
    </source>
</evidence>
<evidence type="ECO:0000256" key="2">
    <source>
        <dbReference type="ARBA" id="ARBA00022448"/>
    </source>
</evidence>
<dbReference type="InterPro" id="IPR039421">
    <property type="entry name" value="Type_1_exporter"/>
</dbReference>
<name>A0A193LF30_9GAMM</name>
<evidence type="ECO:0000256" key="5">
    <source>
        <dbReference type="ARBA" id="ARBA00022741"/>
    </source>
</evidence>
<keyword evidence="2" id="KW-0813">Transport</keyword>
<evidence type="ECO:0000256" key="7">
    <source>
        <dbReference type="ARBA" id="ARBA00022967"/>
    </source>
</evidence>
<evidence type="ECO:0000256" key="3">
    <source>
        <dbReference type="ARBA" id="ARBA00022475"/>
    </source>
</evidence>
<evidence type="ECO:0000256" key="8">
    <source>
        <dbReference type="ARBA" id="ARBA00022989"/>
    </source>
</evidence>
<dbReference type="CDD" id="cd18552">
    <property type="entry name" value="ABC_6TM_MsbA_like"/>
    <property type="match status" value="1"/>
</dbReference>
<dbReference type="InterPro" id="IPR027417">
    <property type="entry name" value="P-loop_NTPase"/>
</dbReference>
<dbReference type="InterPro" id="IPR003593">
    <property type="entry name" value="AAA+_ATPase"/>
</dbReference>
<dbReference type="Pfam" id="PF00664">
    <property type="entry name" value="ABC_membrane"/>
    <property type="match status" value="1"/>
</dbReference>
<evidence type="ECO:0000313" key="15">
    <source>
        <dbReference type="Proteomes" id="UP000092695"/>
    </source>
</evidence>
<organism evidence="14 15">
    <name type="scientific">Woeseia oceani</name>
    <dbReference type="NCBI Taxonomy" id="1548547"/>
    <lineage>
        <taxon>Bacteria</taxon>
        <taxon>Pseudomonadati</taxon>
        <taxon>Pseudomonadota</taxon>
        <taxon>Gammaproteobacteria</taxon>
        <taxon>Woeseiales</taxon>
        <taxon>Woeseiaceae</taxon>
        <taxon>Woeseia</taxon>
    </lineage>
</organism>
<feature type="transmembrane region" description="Helical" evidence="11">
    <location>
        <begin position="167"/>
        <end position="186"/>
    </location>
</feature>
<keyword evidence="6 14" id="KW-0067">ATP-binding</keyword>
<gene>
    <name evidence="14" type="ORF">BA177_07895</name>
</gene>
<evidence type="ECO:0000259" key="13">
    <source>
        <dbReference type="PROSITE" id="PS50929"/>
    </source>
</evidence>
<dbReference type="InterPro" id="IPR003439">
    <property type="entry name" value="ABC_transporter-like_ATP-bd"/>
</dbReference>
<feature type="domain" description="ABC transporter" evidence="12">
    <location>
        <begin position="342"/>
        <end position="578"/>
    </location>
</feature>
<evidence type="ECO:0000256" key="1">
    <source>
        <dbReference type="ARBA" id="ARBA00004651"/>
    </source>
</evidence>
<dbReference type="SUPFAM" id="SSF90123">
    <property type="entry name" value="ABC transporter transmembrane region"/>
    <property type="match status" value="1"/>
</dbReference>
<dbReference type="GO" id="GO:0034040">
    <property type="term" value="F:ATPase-coupled lipid transmembrane transporter activity"/>
    <property type="evidence" value="ECO:0007669"/>
    <property type="project" value="InterPro"/>
</dbReference>
<dbReference type="InterPro" id="IPR017871">
    <property type="entry name" value="ABC_transporter-like_CS"/>
</dbReference>
<dbReference type="FunFam" id="3.40.50.300:FF:000140">
    <property type="entry name" value="Lipid A export ATP-binding/permease protein MsbA"/>
    <property type="match status" value="1"/>
</dbReference>
<keyword evidence="9" id="KW-0445">Lipid transport</keyword>
<sequence length="587" mass="64609">MSNYFDPRITTVYKRLWRYVLPHRGIGIVALIAMAATAVIEMTMVALIEPLMDEALVAKNLETARWLPIAFVFVFILRGAAGFATESSLGWIGRSVISSLRRDLFQKYLTLPSRFFETQSTGPLLSRMTYNVEMVAESVTNVVTILVRDLLTVMAAIGLMVYQSTRLFITVAVVLPIIAFIIRALGTAFRRYSGRIQDSVGEVTQVTEEVLTGHRVVKIFGGREYEMGRMVDVDESNRRQHMKLIRTRSLGVAITQVVFGFGIAGVVYLAGIESVNNNLSPGSFMAFFGAMMLMMQPLRRITNVNATLQRGIAAGDSLFEVIDENDEADSGSFADGRVKGTVEFRNVSFSYGNDNATIIDDLSVKVEAGKTLAIVGHSGSGKSTLVSLLPRFYDVVAGEILLDERPIKEYTLTHLRNNVSLVSQDVVLFNDTIANNLAYGQLRQCSREQILEAAEAAHVLEFASEMPQGLDTMVGDRGVLLSGGQRQRIAIGRALLKDAPVLILDEATSSLDTKSERRIQDALNLLMKNRTTLVIAHRLSTVESADRIIVLDKGKIVESGTHTELLAAEGHYAALYRMQFSDDSGSS</sequence>
<dbReference type="GO" id="GO:0016887">
    <property type="term" value="F:ATP hydrolysis activity"/>
    <property type="evidence" value="ECO:0007669"/>
    <property type="project" value="InterPro"/>
</dbReference>
<proteinExistence type="predicted"/>
<protein>
    <submittedName>
        <fullName evidence="14">Lipid A export permease/ATP-binding protein MsbA</fullName>
    </submittedName>
</protein>
<dbReference type="NCBIfam" id="TIGR02203">
    <property type="entry name" value="MsbA_lipidA"/>
    <property type="match status" value="1"/>
</dbReference>
<dbReference type="KEGG" id="woc:BA177_07895"/>
<dbReference type="AlphaFoldDB" id="A0A193LF30"/>
<dbReference type="PANTHER" id="PTHR43394:SF1">
    <property type="entry name" value="ATP-BINDING CASSETTE SUB-FAMILY B MEMBER 10, MITOCHONDRIAL"/>
    <property type="match status" value="1"/>
</dbReference>
<dbReference type="Gene3D" id="1.20.1560.10">
    <property type="entry name" value="ABC transporter type 1, transmembrane domain"/>
    <property type="match status" value="1"/>
</dbReference>
<evidence type="ECO:0000256" key="11">
    <source>
        <dbReference type="SAM" id="Phobius"/>
    </source>
</evidence>
<dbReference type="InterPro" id="IPR036640">
    <property type="entry name" value="ABC1_TM_sf"/>
</dbReference>
<evidence type="ECO:0000256" key="10">
    <source>
        <dbReference type="ARBA" id="ARBA00023136"/>
    </source>
</evidence>
<feature type="transmembrane region" description="Helical" evidence="11">
    <location>
        <begin position="249"/>
        <end position="272"/>
    </location>
</feature>
<keyword evidence="8 11" id="KW-1133">Transmembrane helix</keyword>
<keyword evidence="7" id="KW-1278">Translocase</keyword>
<dbReference type="PROSITE" id="PS50929">
    <property type="entry name" value="ABC_TM1F"/>
    <property type="match status" value="1"/>
</dbReference>
<dbReference type="SUPFAM" id="SSF52540">
    <property type="entry name" value="P-loop containing nucleoside triphosphate hydrolases"/>
    <property type="match status" value="1"/>
</dbReference>
<dbReference type="PANTHER" id="PTHR43394">
    <property type="entry name" value="ATP-DEPENDENT PERMEASE MDL1, MITOCHONDRIAL"/>
    <property type="match status" value="1"/>
</dbReference>
<dbReference type="GO" id="GO:0015421">
    <property type="term" value="F:ABC-type oligopeptide transporter activity"/>
    <property type="evidence" value="ECO:0007669"/>
    <property type="project" value="TreeGrafter"/>
</dbReference>
<comment type="subcellular location">
    <subcellularLocation>
        <location evidence="1">Cell membrane</location>
        <topology evidence="1">Multi-pass membrane protein</topology>
    </subcellularLocation>
</comment>
<dbReference type="OrthoDB" id="9759820at2"/>
<dbReference type="PROSITE" id="PS00211">
    <property type="entry name" value="ABC_TRANSPORTER_1"/>
    <property type="match status" value="1"/>
</dbReference>
<dbReference type="PROSITE" id="PS50893">
    <property type="entry name" value="ABC_TRANSPORTER_2"/>
    <property type="match status" value="1"/>
</dbReference>
<dbReference type="InterPro" id="IPR011917">
    <property type="entry name" value="ABC_transpr_lipidA"/>
</dbReference>
<dbReference type="SMART" id="SM00382">
    <property type="entry name" value="AAA"/>
    <property type="match status" value="1"/>
</dbReference>
<evidence type="ECO:0000259" key="12">
    <source>
        <dbReference type="PROSITE" id="PS50893"/>
    </source>
</evidence>
<feature type="transmembrane region" description="Helical" evidence="11">
    <location>
        <begin position="68"/>
        <end position="92"/>
    </location>
</feature>
<feature type="domain" description="ABC transmembrane type-1" evidence="13">
    <location>
        <begin position="28"/>
        <end position="310"/>
    </location>
</feature>
<evidence type="ECO:0000256" key="6">
    <source>
        <dbReference type="ARBA" id="ARBA00022840"/>
    </source>
</evidence>
<evidence type="ECO:0000256" key="9">
    <source>
        <dbReference type="ARBA" id="ARBA00023055"/>
    </source>
</evidence>
<dbReference type="Proteomes" id="UP000092695">
    <property type="component" value="Chromosome"/>
</dbReference>
<feature type="transmembrane region" description="Helical" evidence="11">
    <location>
        <begin position="25"/>
        <end position="48"/>
    </location>
</feature>
<dbReference type="STRING" id="1548547.BA177_07895"/>
<dbReference type="Pfam" id="PF00005">
    <property type="entry name" value="ABC_tran"/>
    <property type="match status" value="1"/>
</dbReference>
<dbReference type="EMBL" id="CP016268">
    <property type="protein sequence ID" value="ANO51135.1"/>
    <property type="molecule type" value="Genomic_DNA"/>
</dbReference>
<reference evidence="14 15" key="1">
    <citation type="submission" date="2016-06" db="EMBL/GenBank/DDBJ databases">
        <title>Complete genome sequence of a deep-branching marine Gamma Proteobacterium Woeseia oceani type strain XK5.</title>
        <authorList>
            <person name="Mu D."/>
            <person name="Du Z."/>
        </authorList>
    </citation>
    <scope>NUCLEOTIDE SEQUENCE [LARGE SCALE GENOMIC DNA]</scope>
    <source>
        <strain evidence="14 15">XK5</strain>
    </source>
</reference>
<dbReference type="GO" id="GO:0005524">
    <property type="term" value="F:ATP binding"/>
    <property type="evidence" value="ECO:0007669"/>
    <property type="project" value="UniProtKB-KW"/>
</dbReference>
<keyword evidence="5" id="KW-0547">Nucleotide-binding</keyword>
<dbReference type="RefSeq" id="WP_068615135.1">
    <property type="nucleotide sequence ID" value="NZ_CP016268.1"/>
</dbReference>
<keyword evidence="4 11" id="KW-0812">Transmembrane</keyword>
<dbReference type="InterPro" id="IPR011527">
    <property type="entry name" value="ABC1_TM_dom"/>
</dbReference>
<evidence type="ECO:0000256" key="4">
    <source>
        <dbReference type="ARBA" id="ARBA00022692"/>
    </source>
</evidence>
<accession>A0A193LF30</accession>
<keyword evidence="15" id="KW-1185">Reference proteome</keyword>
<dbReference type="Gene3D" id="3.40.50.300">
    <property type="entry name" value="P-loop containing nucleotide triphosphate hydrolases"/>
    <property type="match status" value="1"/>
</dbReference>
<feature type="transmembrane region" description="Helical" evidence="11">
    <location>
        <begin position="138"/>
        <end position="161"/>
    </location>
</feature>
<keyword evidence="10 11" id="KW-0472">Membrane</keyword>
<keyword evidence="3" id="KW-1003">Cell membrane</keyword>
<dbReference type="GO" id="GO:0005886">
    <property type="term" value="C:plasma membrane"/>
    <property type="evidence" value="ECO:0007669"/>
    <property type="project" value="UniProtKB-SubCell"/>
</dbReference>